<dbReference type="EMBL" id="JACHJS010000001">
    <property type="protein sequence ID" value="MBB4964640.1"/>
    <property type="molecule type" value="Genomic_DNA"/>
</dbReference>
<reference evidence="7 8" key="1">
    <citation type="submission" date="2020-08" db="EMBL/GenBank/DDBJ databases">
        <title>Sequencing the genomes of 1000 actinobacteria strains.</title>
        <authorList>
            <person name="Klenk H.-P."/>
        </authorList>
    </citation>
    <scope>NUCLEOTIDE SEQUENCE [LARGE SCALE GENOMIC DNA]</scope>
    <source>
        <strain evidence="7 8">DSM 45084</strain>
    </source>
</reference>
<keyword evidence="2 7" id="KW-0238">DNA-binding</keyword>
<organism evidence="7 8">
    <name type="scientific">Saccharothrix violaceirubra</name>
    <dbReference type="NCBI Taxonomy" id="413306"/>
    <lineage>
        <taxon>Bacteria</taxon>
        <taxon>Bacillati</taxon>
        <taxon>Actinomycetota</taxon>
        <taxon>Actinomycetes</taxon>
        <taxon>Pseudonocardiales</taxon>
        <taxon>Pseudonocardiaceae</taxon>
        <taxon>Saccharothrix</taxon>
    </lineage>
</organism>
<gene>
    <name evidence="7" type="ORF">F4559_001999</name>
</gene>
<evidence type="ECO:0000256" key="2">
    <source>
        <dbReference type="ARBA" id="ARBA00023125"/>
    </source>
</evidence>
<dbReference type="InterPro" id="IPR016032">
    <property type="entry name" value="Sig_transdc_resp-reg_C-effctor"/>
</dbReference>
<dbReference type="SUPFAM" id="SSF46894">
    <property type="entry name" value="C-terminal effector domain of the bipartite response regulators"/>
    <property type="match status" value="1"/>
</dbReference>
<evidence type="ECO:0000259" key="6">
    <source>
        <dbReference type="PROSITE" id="PS50110"/>
    </source>
</evidence>
<dbReference type="InterPro" id="IPR011006">
    <property type="entry name" value="CheY-like_superfamily"/>
</dbReference>
<dbReference type="PRINTS" id="PR00038">
    <property type="entry name" value="HTHLUXR"/>
</dbReference>
<feature type="domain" description="Response regulatory" evidence="6">
    <location>
        <begin position="3"/>
        <end position="115"/>
    </location>
</feature>
<dbReference type="SUPFAM" id="SSF52172">
    <property type="entry name" value="CheY-like"/>
    <property type="match status" value="1"/>
</dbReference>
<protein>
    <submittedName>
        <fullName evidence="7">DNA-binding NarL/FixJ family response regulator</fullName>
    </submittedName>
</protein>
<evidence type="ECO:0000256" key="3">
    <source>
        <dbReference type="ARBA" id="ARBA00023163"/>
    </source>
</evidence>
<evidence type="ECO:0000313" key="7">
    <source>
        <dbReference type="EMBL" id="MBB4964640.1"/>
    </source>
</evidence>
<dbReference type="InterPro" id="IPR000792">
    <property type="entry name" value="Tscrpt_reg_LuxR_C"/>
</dbReference>
<name>A0A7W7WUT7_9PSEU</name>
<dbReference type="AlphaFoldDB" id="A0A7W7WUT7"/>
<feature type="modified residue" description="4-aspartylphosphate" evidence="4">
    <location>
        <position position="53"/>
    </location>
</feature>
<evidence type="ECO:0000259" key="5">
    <source>
        <dbReference type="PROSITE" id="PS50043"/>
    </source>
</evidence>
<keyword evidence="8" id="KW-1185">Reference proteome</keyword>
<dbReference type="SMART" id="SM00421">
    <property type="entry name" value="HTH_LUXR"/>
    <property type="match status" value="1"/>
</dbReference>
<proteinExistence type="predicted"/>
<dbReference type="PROSITE" id="PS50110">
    <property type="entry name" value="RESPONSE_REGULATORY"/>
    <property type="match status" value="1"/>
</dbReference>
<sequence length="219" mass="22497">MVDVLVVARDEVSRAGFTTVLGAAGIDVVGSTGSGFEAVLIAGETRPAVVLLDDPGDMPVELVVARSASGTTRVLVLSAAASDETAYRLLRAGASGLLPRSAPAAGVVGAVRVVAAGGLLLGETFARRLVEGYTPRPVPREDLADRLSRLTCREVEVLRLVGTGLTNAVIAGRLSISEATVKTHLNRAMAKLDSTSRAQAVVIAYESGLVVPGRPISTS</sequence>
<feature type="domain" description="HTH luxR-type" evidence="5">
    <location>
        <begin position="143"/>
        <end position="208"/>
    </location>
</feature>
<evidence type="ECO:0000313" key="8">
    <source>
        <dbReference type="Proteomes" id="UP000542674"/>
    </source>
</evidence>
<dbReference type="Proteomes" id="UP000542674">
    <property type="component" value="Unassembled WGS sequence"/>
</dbReference>
<keyword evidence="3" id="KW-0804">Transcription</keyword>
<dbReference type="RefSeq" id="WP_184667794.1">
    <property type="nucleotide sequence ID" value="NZ_BAABAI010000031.1"/>
</dbReference>
<accession>A0A7W7WUT7</accession>
<dbReference type="PANTHER" id="PTHR43214:SF24">
    <property type="entry name" value="TRANSCRIPTIONAL REGULATORY PROTEIN NARL-RELATED"/>
    <property type="match status" value="1"/>
</dbReference>
<dbReference type="CDD" id="cd06170">
    <property type="entry name" value="LuxR_C_like"/>
    <property type="match status" value="1"/>
</dbReference>
<evidence type="ECO:0000256" key="4">
    <source>
        <dbReference type="PROSITE-ProRule" id="PRU00169"/>
    </source>
</evidence>
<dbReference type="InterPro" id="IPR039420">
    <property type="entry name" value="WalR-like"/>
</dbReference>
<dbReference type="PROSITE" id="PS50043">
    <property type="entry name" value="HTH_LUXR_2"/>
    <property type="match status" value="1"/>
</dbReference>
<dbReference type="GO" id="GO:0006355">
    <property type="term" value="P:regulation of DNA-templated transcription"/>
    <property type="evidence" value="ECO:0007669"/>
    <property type="project" value="InterPro"/>
</dbReference>
<keyword evidence="1" id="KW-0805">Transcription regulation</keyword>
<keyword evidence="4" id="KW-0597">Phosphoprotein</keyword>
<dbReference type="InterPro" id="IPR001789">
    <property type="entry name" value="Sig_transdc_resp-reg_receiver"/>
</dbReference>
<dbReference type="GO" id="GO:0000160">
    <property type="term" value="P:phosphorelay signal transduction system"/>
    <property type="evidence" value="ECO:0007669"/>
    <property type="project" value="InterPro"/>
</dbReference>
<dbReference type="Pfam" id="PF00196">
    <property type="entry name" value="GerE"/>
    <property type="match status" value="1"/>
</dbReference>
<dbReference type="PROSITE" id="PS00622">
    <property type="entry name" value="HTH_LUXR_1"/>
    <property type="match status" value="1"/>
</dbReference>
<comment type="caution">
    <text evidence="7">The sequence shown here is derived from an EMBL/GenBank/DDBJ whole genome shotgun (WGS) entry which is preliminary data.</text>
</comment>
<evidence type="ECO:0000256" key="1">
    <source>
        <dbReference type="ARBA" id="ARBA00023015"/>
    </source>
</evidence>
<dbReference type="Gene3D" id="3.40.50.2300">
    <property type="match status" value="1"/>
</dbReference>
<dbReference type="GO" id="GO:0003677">
    <property type="term" value="F:DNA binding"/>
    <property type="evidence" value="ECO:0007669"/>
    <property type="project" value="UniProtKB-KW"/>
</dbReference>
<dbReference type="PANTHER" id="PTHR43214">
    <property type="entry name" value="TWO-COMPONENT RESPONSE REGULATOR"/>
    <property type="match status" value="1"/>
</dbReference>